<dbReference type="EMBL" id="CP002930">
    <property type="protein sequence ID" value="AFY02245.1"/>
    <property type="molecule type" value="Genomic_DNA"/>
</dbReference>
<name>K7YZT2_BDEBC</name>
<evidence type="ECO:0000313" key="2">
    <source>
        <dbReference type="Proteomes" id="UP000010074"/>
    </source>
</evidence>
<dbReference type="AlphaFoldDB" id="K7YZT2"/>
<dbReference type="STRING" id="1069642.Bdt_2562"/>
<dbReference type="HOGENOM" id="CLU_661673_0_0_7"/>
<accession>K7YZT2</accession>
<proteinExistence type="predicted"/>
<dbReference type="KEGG" id="bbat:Bdt_2562"/>
<dbReference type="Proteomes" id="UP000010074">
    <property type="component" value="Chromosome"/>
</dbReference>
<dbReference type="PATRIC" id="fig|1069642.3.peg.2537"/>
<dbReference type="OrthoDB" id="5295784at2"/>
<evidence type="ECO:0000313" key="1">
    <source>
        <dbReference type="EMBL" id="AFY02245.1"/>
    </source>
</evidence>
<organism evidence="1 2">
    <name type="scientific">Bdellovibrio bacteriovorus str. Tiberius</name>
    <dbReference type="NCBI Taxonomy" id="1069642"/>
    <lineage>
        <taxon>Bacteria</taxon>
        <taxon>Pseudomonadati</taxon>
        <taxon>Bdellovibrionota</taxon>
        <taxon>Bdellovibrionia</taxon>
        <taxon>Bdellovibrionales</taxon>
        <taxon>Pseudobdellovibrionaceae</taxon>
        <taxon>Bdellovibrio</taxon>
    </lineage>
</organism>
<dbReference type="RefSeq" id="WP_015091681.1">
    <property type="nucleotide sequence ID" value="NC_019567.1"/>
</dbReference>
<sequence>MKTIVTVLLSLGLLYGGECRAALSLNDLSILLPLPDSADEALQLSAVSSGAQGPLLSLKTFQGIVQLVPEHPNFKIWRDQLKVVAVRIDPCFVEGEGPLPCRRQIRLVWQPVIEDTDGVTTRDAAIHSFYEFDETAFTGIWKEWQKLSSGKATDALQIHPRLKAEGLHGPYWKYLRALLLKHCGEKNLIRMTAMNVMANEMLWIFSGFDIVNGAPKVMNIPRVRGQTHAVTQTSFQFQTFTGGMTPRPDVTEPADEAFAELASDSYRFKKIYSETQVKEMLSTVFEYENPERHNPGTLDCASCHLANMAHQWGEANYKQFDWKNEFKTVAFKSSWNLSNTSRNIVRPNQLRAFGYFGRDPAISQRVINETAATASSVMR</sequence>
<reference evidence="1 2" key="1">
    <citation type="journal article" date="2012" name="BMC Genomics">
        <title>Genome analysis of a simultaneously predatory and prey-independent, novel Bdellovibrio bacteriovorus from the River Tiber, supports in silico predictions of both ancient and recent lateral gene transfer from diverse bacteria.</title>
        <authorList>
            <person name="Hobley L."/>
            <person name="Lerner T.R."/>
            <person name="Williams L.E."/>
            <person name="Lambert C."/>
            <person name="Till R."/>
            <person name="Milner D.S."/>
            <person name="Basford S.M."/>
            <person name="Capeness M.J."/>
            <person name="Fenton A.K."/>
            <person name="Atterbury R.J."/>
            <person name="Harris M.A."/>
            <person name="Sockett R.E."/>
        </authorList>
    </citation>
    <scope>NUCLEOTIDE SEQUENCE [LARGE SCALE GENOMIC DNA]</scope>
    <source>
        <strain evidence="1 2">Tiberius</strain>
    </source>
</reference>
<gene>
    <name evidence="1" type="ORF">Bdt_2562</name>
</gene>
<protein>
    <submittedName>
        <fullName evidence="1">Uncharacterized protein</fullName>
    </submittedName>
</protein>